<gene>
    <name evidence="1" type="ORF">GA0111570_101471</name>
</gene>
<keyword evidence="2" id="KW-1185">Reference proteome</keyword>
<evidence type="ECO:0000313" key="2">
    <source>
        <dbReference type="Proteomes" id="UP000199086"/>
    </source>
</evidence>
<evidence type="ECO:0000313" key="1">
    <source>
        <dbReference type="EMBL" id="SDB80195.1"/>
    </source>
</evidence>
<protein>
    <submittedName>
        <fullName evidence="1">Uncharacterized protein</fullName>
    </submittedName>
</protein>
<sequence>MGCRTAAFGRLGKLRGNGRAHAPSAVATVFSGEDRLG</sequence>
<dbReference type="Proteomes" id="UP000199086">
    <property type="component" value="Unassembled WGS sequence"/>
</dbReference>
<reference evidence="1 2" key="1">
    <citation type="submission" date="2016-06" db="EMBL/GenBank/DDBJ databases">
        <authorList>
            <person name="Olsen C.W."/>
            <person name="Carey S."/>
            <person name="Hinshaw L."/>
            <person name="Karasin A.I."/>
        </authorList>
    </citation>
    <scope>NUCLEOTIDE SEQUENCE [LARGE SCALE GENOMIC DNA]</scope>
    <source>
        <strain evidence="1 2">LZ-22</strain>
    </source>
</reference>
<dbReference type="EMBL" id="FMYF01000001">
    <property type="protein sequence ID" value="SDB80195.1"/>
    <property type="molecule type" value="Genomic_DNA"/>
</dbReference>
<proteinExistence type="predicted"/>
<accession>A0A1G6GEM2</accession>
<organism evidence="1 2">
    <name type="scientific">Raineyella antarctica</name>
    <dbReference type="NCBI Taxonomy" id="1577474"/>
    <lineage>
        <taxon>Bacteria</taxon>
        <taxon>Bacillati</taxon>
        <taxon>Actinomycetota</taxon>
        <taxon>Actinomycetes</taxon>
        <taxon>Propionibacteriales</taxon>
        <taxon>Propionibacteriaceae</taxon>
        <taxon>Raineyella</taxon>
    </lineage>
</organism>
<dbReference type="AlphaFoldDB" id="A0A1G6GEM2"/>
<name>A0A1G6GEM2_9ACTN</name>